<protein>
    <submittedName>
        <fullName evidence="3">Uncharacterized protein</fullName>
    </submittedName>
</protein>
<evidence type="ECO:0000256" key="2">
    <source>
        <dbReference type="SAM" id="Phobius"/>
    </source>
</evidence>
<feature type="transmembrane region" description="Helical" evidence="2">
    <location>
        <begin position="93"/>
        <end position="115"/>
    </location>
</feature>
<sequence length="516" mass="54587">MSTEPAPTAILPEEPAAAPTDATGEAPEPPATPPDADGVPRPSARPLTAALLNLSGLGLGYLHLRAWLRLVVALAATAGLVWVALPIGREPIAVWWALGYLGALGLFALDAALLARRRARRETPQRTVWTPRAARRTAWATLAIVPLLGAAYVVTQHEVLEQHLAHDLAQAEASLDSAGTAFGAFRKTYDTAYTTYLQTAEEHPGTRAADRVPGLIDDLYAQAKGDKECNALTAVRHFAEPGTGGPLQAVAEGELSGALHGCGMELIEEGELRDAKEPLAELMTDHPSSDPAAALPDDLAEWRDGVIKQLASKGGCTGTVAARDSASFLAGFDSGKVSALADEARTKVPAGLLKCAVRQFKAKDHLDAQANLAAILDAYPRAKEAGYAGRLQIATGIALRDPEAGVKLPSLKEPEGTVTLTVHNYSPEQMEIVYTGPATGVITIEACDDCKYYAKGDQPECVGYSLTVPSETVTIPAGDYITATRHDGVIYDWEDGNLGKENFTADSGFCTWSHKS</sequence>
<organism evidence="3 4">
    <name type="scientific">Promicromonospora alba</name>
    <dbReference type="NCBI Taxonomy" id="1616110"/>
    <lineage>
        <taxon>Bacteria</taxon>
        <taxon>Bacillati</taxon>
        <taxon>Actinomycetota</taxon>
        <taxon>Actinomycetes</taxon>
        <taxon>Micrococcales</taxon>
        <taxon>Promicromonosporaceae</taxon>
        <taxon>Promicromonospora</taxon>
    </lineage>
</organism>
<keyword evidence="2" id="KW-1133">Transmembrane helix</keyword>
<dbReference type="EMBL" id="JBHSFI010000003">
    <property type="protein sequence ID" value="MFC4627895.1"/>
    <property type="molecule type" value="Genomic_DNA"/>
</dbReference>
<feature type="region of interest" description="Disordered" evidence="1">
    <location>
        <begin position="1"/>
        <end position="42"/>
    </location>
</feature>
<keyword evidence="2" id="KW-0472">Membrane</keyword>
<feature type="compositionally biased region" description="Low complexity" evidence="1">
    <location>
        <begin position="12"/>
        <end position="26"/>
    </location>
</feature>
<keyword evidence="2" id="KW-0812">Transmembrane</keyword>
<evidence type="ECO:0000313" key="4">
    <source>
        <dbReference type="Proteomes" id="UP001596011"/>
    </source>
</evidence>
<keyword evidence="4" id="KW-1185">Reference proteome</keyword>
<evidence type="ECO:0000256" key="1">
    <source>
        <dbReference type="SAM" id="MobiDB-lite"/>
    </source>
</evidence>
<gene>
    <name evidence="3" type="ORF">ACFO6V_06615</name>
</gene>
<proteinExistence type="predicted"/>
<evidence type="ECO:0000313" key="3">
    <source>
        <dbReference type="EMBL" id="MFC4627895.1"/>
    </source>
</evidence>
<reference evidence="4" key="1">
    <citation type="journal article" date="2019" name="Int. J. Syst. Evol. Microbiol.">
        <title>The Global Catalogue of Microorganisms (GCM) 10K type strain sequencing project: providing services to taxonomists for standard genome sequencing and annotation.</title>
        <authorList>
            <consortium name="The Broad Institute Genomics Platform"/>
            <consortium name="The Broad Institute Genome Sequencing Center for Infectious Disease"/>
            <person name="Wu L."/>
            <person name="Ma J."/>
        </authorList>
    </citation>
    <scope>NUCLEOTIDE SEQUENCE [LARGE SCALE GENOMIC DNA]</scope>
    <source>
        <strain evidence="4">CCUG 42722</strain>
    </source>
</reference>
<dbReference type="RefSeq" id="WP_377133470.1">
    <property type="nucleotide sequence ID" value="NZ_JBHSFI010000003.1"/>
</dbReference>
<feature type="transmembrane region" description="Helical" evidence="2">
    <location>
        <begin position="136"/>
        <end position="154"/>
    </location>
</feature>
<feature type="transmembrane region" description="Helical" evidence="2">
    <location>
        <begin position="66"/>
        <end position="87"/>
    </location>
</feature>
<comment type="caution">
    <text evidence="3">The sequence shown here is derived from an EMBL/GenBank/DDBJ whole genome shotgun (WGS) entry which is preliminary data.</text>
</comment>
<dbReference type="Proteomes" id="UP001596011">
    <property type="component" value="Unassembled WGS sequence"/>
</dbReference>
<name>A0ABV9HF63_9MICO</name>
<accession>A0ABV9HF63</accession>